<comment type="caution">
    <text evidence="4">The sequence shown here is derived from an EMBL/GenBank/DDBJ whole genome shotgun (WGS) entry which is preliminary data.</text>
</comment>
<gene>
    <name evidence="4" type="ORF">Scep_028372</name>
</gene>
<dbReference type="Proteomes" id="UP001419268">
    <property type="component" value="Unassembled WGS sequence"/>
</dbReference>
<dbReference type="InterPro" id="IPR002885">
    <property type="entry name" value="PPR_rpt"/>
</dbReference>
<evidence type="ECO:0008006" key="6">
    <source>
        <dbReference type="Google" id="ProtNLM"/>
    </source>
</evidence>
<dbReference type="PANTHER" id="PTHR45717">
    <property type="entry name" value="OS12G0527900 PROTEIN"/>
    <property type="match status" value="1"/>
</dbReference>
<organism evidence="4 5">
    <name type="scientific">Stephania cephalantha</name>
    <dbReference type="NCBI Taxonomy" id="152367"/>
    <lineage>
        <taxon>Eukaryota</taxon>
        <taxon>Viridiplantae</taxon>
        <taxon>Streptophyta</taxon>
        <taxon>Embryophyta</taxon>
        <taxon>Tracheophyta</taxon>
        <taxon>Spermatophyta</taxon>
        <taxon>Magnoliopsida</taxon>
        <taxon>Ranunculales</taxon>
        <taxon>Menispermaceae</taxon>
        <taxon>Menispermoideae</taxon>
        <taxon>Cissampelideae</taxon>
        <taxon>Stephania</taxon>
    </lineage>
</organism>
<evidence type="ECO:0000313" key="4">
    <source>
        <dbReference type="EMBL" id="KAK9089290.1"/>
    </source>
</evidence>
<dbReference type="GO" id="GO:0005739">
    <property type="term" value="C:mitochondrion"/>
    <property type="evidence" value="ECO:0007669"/>
    <property type="project" value="TreeGrafter"/>
</dbReference>
<name>A0AAP0E9T1_9MAGN</name>
<dbReference type="AlphaFoldDB" id="A0AAP0E9T1"/>
<dbReference type="Pfam" id="PF01535">
    <property type="entry name" value="PPR"/>
    <property type="match status" value="4"/>
</dbReference>
<evidence type="ECO:0000313" key="5">
    <source>
        <dbReference type="Proteomes" id="UP001419268"/>
    </source>
</evidence>
<evidence type="ECO:0000256" key="3">
    <source>
        <dbReference type="PROSITE-ProRule" id="PRU00708"/>
    </source>
</evidence>
<proteinExistence type="inferred from homology"/>
<dbReference type="Gene3D" id="1.25.40.10">
    <property type="entry name" value="Tetratricopeptide repeat domain"/>
    <property type="match status" value="3"/>
</dbReference>
<dbReference type="SUPFAM" id="SSF81901">
    <property type="entry name" value="HCP-like"/>
    <property type="match status" value="1"/>
</dbReference>
<dbReference type="Pfam" id="PF13041">
    <property type="entry name" value="PPR_2"/>
    <property type="match status" value="1"/>
</dbReference>
<dbReference type="GO" id="GO:0003729">
    <property type="term" value="F:mRNA binding"/>
    <property type="evidence" value="ECO:0007669"/>
    <property type="project" value="UniProtKB-ARBA"/>
</dbReference>
<keyword evidence="2" id="KW-0677">Repeat</keyword>
<evidence type="ECO:0000256" key="2">
    <source>
        <dbReference type="ARBA" id="ARBA00022737"/>
    </source>
</evidence>
<dbReference type="PROSITE" id="PS51375">
    <property type="entry name" value="PPR"/>
    <property type="match status" value="2"/>
</dbReference>
<evidence type="ECO:0000256" key="1">
    <source>
        <dbReference type="ARBA" id="ARBA00007626"/>
    </source>
</evidence>
<protein>
    <recommendedName>
        <fullName evidence="6">Pentatricopeptide repeat-containing protein</fullName>
    </recommendedName>
</protein>
<sequence>MLSSLNRLTSHIKPNNLRSMCTLRRLSNPNLYTAINSLHGNPNRSVVPALDQWMDSGRKVQVSELQRIIRNLRRRGRYSQALQVSEWMENQGICSFLPSDHAVRLDLIGNVHGVESAESYFNSMRDPDRTVKAYGALLNCYVRAGSTTKSLSLVQKMKDMGFILSHLVYNDLMCLYTKIGEHEKVPRLLAEMKANDVSPNNFSYRICLNSYGARSDIESMERLLEEMEKDSDISMDWTTYSVVANHYIKAGLSDKAKVALEKSEQSLGKADGPGYAHLITLHSSLQNKDDMLRLWHLKKAALNRHTNMDYAVMLGSLVKLGEFEEAETLMEMYESSGNNYDFRVPNVLLLGYSQNGEAEKAEAMLVGLVEKGRVAIPSSWSIVAAGYARKNEMTKAVECMKKALTLSVDEHCDWSPALDAIASMLHWLGDEGTIDEVEAFVELLKSRIPMNRDMYYALINANVNVGREVDDLLESMKVDQIDVDEKIEKILSLRRANLNC</sequence>
<feature type="repeat" description="PPR" evidence="3">
    <location>
        <begin position="130"/>
        <end position="164"/>
    </location>
</feature>
<comment type="similarity">
    <text evidence="1">Belongs to the PPR family. P subfamily.</text>
</comment>
<dbReference type="PANTHER" id="PTHR45717:SF20">
    <property type="entry name" value="OS07G0598500 PROTEIN"/>
    <property type="match status" value="1"/>
</dbReference>
<dbReference type="NCBIfam" id="TIGR00756">
    <property type="entry name" value="PPR"/>
    <property type="match status" value="3"/>
</dbReference>
<dbReference type="InterPro" id="IPR011990">
    <property type="entry name" value="TPR-like_helical_dom_sf"/>
</dbReference>
<accession>A0AAP0E9T1</accession>
<feature type="repeat" description="PPR" evidence="3">
    <location>
        <begin position="165"/>
        <end position="199"/>
    </location>
</feature>
<keyword evidence="5" id="KW-1185">Reference proteome</keyword>
<reference evidence="4 5" key="1">
    <citation type="submission" date="2024-01" db="EMBL/GenBank/DDBJ databases">
        <title>Genome assemblies of Stephania.</title>
        <authorList>
            <person name="Yang L."/>
        </authorList>
    </citation>
    <scope>NUCLEOTIDE SEQUENCE [LARGE SCALE GENOMIC DNA]</scope>
    <source>
        <strain evidence="4">JXDWG</strain>
        <tissue evidence="4">Leaf</tissue>
    </source>
</reference>
<dbReference type="EMBL" id="JBBNAG010000012">
    <property type="protein sequence ID" value="KAK9089290.1"/>
    <property type="molecule type" value="Genomic_DNA"/>
</dbReference>